<name>A0A976N0W5_9VIRU</name>
<reference evidence="1" key="1">
    <citation type="submission" date="2022-02" db="EMBL/GenBank/DDBJ databases">
        <title>Towards deciphering the DNA virus diversity associated with rodent species in the families Cricetidae and Heteromyidae.</title>
        <authorList>
            <person name="Lund M."/>
            <person name="Larsen B.B."/>
            <person name="Gryseels S."/>
            <person name="Kraberger S."/>
            <person name="Rowsey D.M."/>
            <person name="Steger L."/>
            <person name="Yule K.M."/>
            <person name="Upham N.S."/>
            <person name="Worobey M."/>
            <person name="Van Doorslaer K."/>
            <person name="Varsani A."/>
        </authorList>
    </citation>
    <scope>NUCLEOTIDE SEQUENCE</scope>
    <source>
        <strain evidence="1">UA08Rod_5712</strain>
    </source>
</reference>
<accession>A0A976N0W5</accession>
<proteinExistence type="predicted"/>
<organism evidence="1">
    <name type="scientific">Sigmofec virus UA08Rod_5712</name>
    <dbReference type="NCBI Taxonomy" id="2929438"/>
    <lineage>
        <taxon>Viruses</taxon>
        <taxon>Monodnaviria</taxon>
        <taxon>Sangervirae</taxon>
        <taxon>Phixviricota</taxon>
        <taxon>Malgrandaviricetes</taxon>
        <taxon>Petitvirales</taxon>
        <taxon>Microviridae</taxon>
    </lineage>
</organism>
<evidence type="ECO:0000313" key="1">
    <source>
        <dbReference type="EMBL" id="UPW41026.1"/>
    </source>
</evidence>
<sequence>MVLKIYAIRDLRTCFMTPTVDLNDSSAMRNFEAACRRSDSLMYSHSEDYSLFAVGYYDQDTGKIEPVFPPELVIDGKSIVAEKE</sequence>
<dbReference type="InterPro" id="IPR046781">
    <property type="entry name" value="Phage_ORF5"/>
</dbReference>
<protein>
    <submittedName>
        <fullName evidence="1">Nonstructural protein</fullName>
    </submittedName>
</protein>
<dbReference type="Pfam" id="PF20577">
    <property type="entry name" value="Phage_ORF5"/>
    <property type="match status" value="1"/>
</dbReference>
<dbReference type="EMBL" id="OM869533">
    <property type="protein sequence ID" value="UPW41026.1"/>
    <property type="molecule type" value="Genomic_DNA"/>
</dbReference>